<evidence type="ECO:0000256" key="1">
    <source>
        <dbReference type="ARBA" id="ARBA00022553"/>
    </source>
</evidence>
<gene>
    <name evidence="7" type="ORF">HK103_003202</name>
</gene>
<dbReference type="SUPFAM" id="SSF50978">
    <property type="entry name" value="WD40 repeat-like"/>
    <property type="match status" value="1"/>
</dbReference>
<dbReference type="InterPro" id="IPR019775">
    <property type="entry name" value="WD40_repeat_CS"/>
</dbReference>
<organism evidence="7 8">
    <name type="scientific">Boothiomyces macroporosus</name>
    <dbReference type="NCBI Taxonomy" id="261099"/>
    <lineage>
        <taxon>Eukaryota</taxon>
        <taxon>Fungi</taxon>
        <taxon>Fungi incertae sedis</taxon>
        <taxon>Chytridiomycota</taxon>
        <taxon>Chytridiomycota incertae sedis</taxon>
        <taxon>Chytridiomycetes</taxon>
        <taxon>Rhizophydiales</taxon>
        <taxon>Terramycetaceae</taxon>
        <taxon>Boothiomyces</taxon>
    </lineage>
</organism>
<comment type="caution">
    <text evidence="7">The sequence shown here is derived from an EMBL/GenBank/DDBJ whole genome shotgun (WGS) entry which is preliminary data.</text>
</comment>
<dbReference type="PANTHER" id="PTHR14091:SF0">
    <property type="entry name" value="PERIODIC TRYPTOPHAN PROTEIN 1 HOMOLOG"/>
    <property type="match status" value="1"/>
</dbReference>
<feature type="repeat" description="WD" evidence="4">
    <location>
        <begin position="355"/>
        <end position="390"/>
    </location>
</feature>
<feature type="compositionally biased region" description="Acidic residues" evidence="6">
    <location>
        <begin position="457"/>
        <end position="488"/>
    </location>
</feature>
<dbReference type="InterPro" id="IPR036322">
    <property type="entry name" value="WD40_repeat_dom_sf"/>
</dbReference>
<keyword evidence="2 4" id="KW-0853">WD repeat</keyword>
<evidence type="ECO:0000256" key="5">
    <source>
        <dbReference type="SAM" id="Coils"/>
    </source>
</evidence>
<keyword evidence="1" id="KW-0597">Phosphoprotein</keyword>
<evidence type="ECO:0000256" key="6">
    <source>
        <dbReference type="SAM" id="MobiDB-lite"/>
    </source>
</evidence>
<evidence type="ECO:0000256" key="3">
    <source>
        <dbReference type="ARBA" id="ARBA00022737"/>
    </source>
</evidence>
<dbReference type="AlphaFoldDB" id="A0AAD5UJ00"/>
<dbReference type="PROSITE" id="PS50294">
    <property type="entry name" value="WD_REPEATS_REGION"/>
    <property type="match status" value="2"/>
</dbReference>
<proteinExistence type="predicted"/>
<evidence type="ECO:0000313" key="8">
    <source>
        <dbReference type="Proteomes" id="UP001210925"/>
    </source>
</evidence>
<dbReference type="PANTHER" id="PTHR14091">
    <property type="entry name" value="PERIODIC TRYPTOPHAN PROTEIN 1"/>
    <property type="match status" value="1"/>
</dbReference>
<dbReference type="Pfam" id="PF00400">
    <property type="entry name" value="WD40"/>
    <property type="match status" value="3"/>
</dbReference>
<sequence length="488" mass="55092">MISALAWVRKGAAQNKPEKLVLTDEEYARIQEQMGIELEQAKEELENEQEDISEKVEDKYDLENYDKETNQQAMFSNVKGLAYYESNEQDPYIELQEEDEEEVVIEDSDNLLLGCKTEDDVSYLEVYVYEEEEDNLYVHHDIMLPSFPLCLEWLDFHIGRKHDRQGAGNYVAIGTFDPQVEIWDLDTIDAVFPEVILGKIPDGSASIKSTKGKHGPARVAKRPQPERHVDAVMSISWNRKQRNLLATGSADTTVKLWDLQKPDIAVVSYGHHKNKVQSVAWNTFEPTALLTGGYDKRACCFDSRQADKVAEWKLTADVECIKWDPHHGERFYVSTEDGIVKCFDARNPSTTLFTLHAHDSAVSALDINPHIPGFLVTGSADKQVKLWSVEDTPKCILSRDLDAGKVFSANFSTDSPYVLAVGGSKGKVVLWNVGDNTAVKRAFPNAPRGPAKKELIEVEEDEEIEDEDEEAQDEVMDEDYSDEDGDHV</sequence>
<dbReference type="EMBL" id="JADGKB010000023">
    <property type="protein sequence ID" value="KAJ3258820.1"/>
    <property type="molecule type" value="Genomic_DNA"/>
</dbReference>
<dbReference type="InterPro" id="IPR015943">
    <property type="entry name" value="WD40/YVTN_repeat-like_dom_sf"/>
</dbReference>
<accession>A0AAD5UJ00</accession>
<dbReference type="GO" id="GO:0006364">
    <property type="term" value="P:rRNA processing"/>
    <property type="evidence" value="ECO:0007669"/>
    <property type="project" value="InterPro"/>
</dbReference>
<dbReference type="PROSITE" id="PS00678">
    <property type="entry name" value="WD_REPEATS_1"/>
    <property type="match status" value="1"/>
</dbReference>
<dbReference type="InterPro" id="IPR020472">
    <property type="entry name" value="WD40_PAC1"/>
</dbReference>
<dbReference type="PRINTS" id="PR00320">
    <property type="entry name" value="GPROTEINBRPT"/>
</dbReference>
<dbReference type="PROSITE" id="PS50082">
    <property type="entry name" value="WD_REPEATS_2"/>
    <property type="match status" value="2"/>
</dbReference>
<evidence type="ECO:0000256" key="4">
    <source>
        <dbReference type="PROSITE-ProRule" id="PRU00221"/>
    </source>
</evidence>
<keyword evidence="3" id="KW-0677">Repeat</keyword>
<feature type="coiled-coil region" evidence="5">
    <location>
        <begin position="28"/>
        <end position="62"/>
    </location>
</feature>
<evidence type="ECO:0000256" key="2">
    <source>
        <dbReference type="ARBA" id="ARBA00022574"/>
    </source>
</evidence>
<dbReference type="InterPro" id="IPR001680">
    <property type="entry name" value="WD40_rpt"/>
</dbReference>
<keyword evidence="5" id="KW-0175">Coiled coil</keyword>
<dbReference type="Proteomes" id="UP001210925">
    <property type="component" value="Unassembled WGS sequence"/>
</dbReference>
<keyword evidence="8" id="KW-1185">Reference proteome</keyword>
<feature type="region of interest" description="Disordered" evidence="6">
    <location>
        <begin position="442"/>
        <end position="488"/>
    </location>
</feature>
<dbReference type="GO" id="GO:0005634">
    <property type="term" value="C:nucleus"/>
    <property type="evidence" value="ECO:0007669"/>
    <property type="project" value="TreeGrafter"/>
</dbReference>
<name>A0AAD5UJ00_9FUNG</name>
<dbReference type="Gene3D" id="2.130.10.10">
    <property type="entry name" value="YVTN repeat-like/Quinoprotein amine dehydrogenase"/>
    <property type="match status" value="2"/>
</dbReference>
<protein>
    <submittedName>
        <fullName evidence="7">Uncharacterized protein</fullName>
    </submittedName>
</protein>
<dbReference type="InterPro" id="IPR044285">
    <property type="entry name" value="PWP1"/>
</dbReference>
<feature type="repeat" description="WD" evidence="4">
    <location>
        <begin position="225"/>
        <end position="267"/>
    </location>
</feature>
<evidence type="ECO:0000313" key="7">
    <source>
        <dbReference type="EMBL" id="KAJ3258820.1"/>
    </source>
</evidence>
<dbReference type="SMART" id="SM00320">
    <property type="entry name" value="WD40"/>
    <property type="match status" value="5"/>
</dbReference>
<reference evidence="7" key="1">
    <citation type="submission" date="2020-05" db="EMBL/GenBank/DDBJ databases">
        <title>Phylogenomic resolution of chytrid fungi.</title>
        <authorList>
            <person name="Stajich J.E."/>
            <person name="Amses K."/>
            <person name="Simmons R."/>
            <person name="Seto K."/>
            <person name="Myers J."/>
            <person name="Bonds A."/>
            <person name="Quandt C.A."/>
            <person name="Barry K."/>
            <person name="Liu P."/>
            <person name="Grigoriev I."/>
            <person name="Longcore J.E."/>
            <person name="James T.Y."/>
        </authorList>
    </citation>
    <scope>NUCLEOTIDE SEQUENCE</scope>
    <source>
        <strain evidence="7">PLAUS21</strain>
    </source>
</reference>